<evidence type="ECO:0000313" key="1">
    <source>
        <dbReference type="EMBL" id="MCP1375366.1"/>
    </source>
</evidence>
<accession>A0ABT1FDC2</accession>
<organism evidence="1 2">
    <name type="scientific">Dyella lutea</name>
    <dbReference type="NCBI Taxonomy" id="2950441"/>
    <lineage>
        <taxon>Bacteria</taxon>
        <taxon>Pseudomonadati</taxon>
        <taxon>Pseudomonadota</taxon>
        <taxon>Gammaproteobacteria</taxon>
        <taxon>Lysobacterales</taxon>
        <taxon>Rhodanobacteraceae</taxon>
        <taxon>Dyella</taxon>
    </lineage>
</organism>
<dbReference type="EMBL" id="JAMZEK010000003">
    <property type="protein sequence ID" value="MCP1375366.1"/>
    <property type="molecule type" value="Genomic_DNA"/>
</dbReference>
<dbReference type="Proteomes" id="UP001204615">
    <property type="component" value="Unassembled WGS sequence"/>
</dbReference>
<gene>
    <name evidence="1" type="ORF">NC595_15050</name>
</gene>
<protein>
    <submittedName>
        <fullName evidence="1">Uncharacterized protein</fullName>
    </submittedName>
</protein>
<evidence type="ECO:0000313" key="2">
    <source>
        <dbReference type="Proteomes" id="UP001204615"/>
    </source>
</evidence>
<keyword evidence="2" id="KW-1185">Reference proteome</keyword>
<dbReference type="RefSeq" id="WP_253567808.1">
    <property type="nucleotide sequence ID" value="NZ_JAMZEK010000003.1"/>
</dbReference>
<comment type="caution">
    <text evidence="1">The sequence shown here is derived from an EMBL/GenBank/DDBJ whole genome shotgun (WGS) entry which is preliminary data.</text>
</comment>
<name>A0ABT1FDC2_9GAMM</name>
<proteinExistence type="predicted"/>
<sequence>MHPEEVEERRVRWNELWRTRFVKEVAKLRPCLHGLIHALLKQAYYAGTNDERRKHEPQRLGGFD</sequence>
<reference evidence="1 2" key="1">
    <citation type="submission" date="2022-06" db="EMBL/GenBank/DDBJ databases">
        <title>Dyella sp. Sa strain:Sa Genome sequencing.</title>
        <authorList>
            <person name="Park S."/>
        </authorList>
    </citation>
    <scope>NUCLEOTIDE SEQUENCE [LARGE SCALE GENOMIC DNA]</scope>
    <source>
        <strain evidence="1 2">Sa</strain>
    </source>
</reference>